<proteinExistence type="evidence at transcript level"/>
<dbReference type="EMBL" id="GDAI01002079">
    <property type="protein sequence ID" value="JAI15524.1"/>
    <property type="molecule type" value="mRNA"/>
</dbReference>
<feature type="region of interest" description="Disordered" evidence="4">
    <location>
        <begin position="15"/>
        <end position="65"/>
    </location>
</feature>
<dbReference type="PANTHER" id="PTHR46052">
    <property type="entry name" value="PHOSDUCIN-LIKE PROTEIN"/>
    <property type="match status" value="1"/>
</dbReference>
<keyword evidence="2" id="KW-0597">Phosphoprotein</keyword>
<comment type="similarity">
    <text evidence="1">Belongs to the phosducin family.</text>
</comment>
<dbReference type="Gene3D" id="1.10.168.10">
    <property type="entry name" value="Phosducin, domain 2"/>
    <property type="match status" value="1"/>
</dbReference>
<dbReference type="Gene3D" id="3.40.30.10">
    <property type="entry name" value="Glutaredoxin"/>
    <property type="match status" value="1"/>
</dbReference>
<feature type="compositionally biased region" description="Acidic residues" evidence="4">
    <location>
        <begin position="20"/>
        <end position="29"/>
    </location>
</feature>
<dbReference type="GO" id="GO:0008277">
    <property type="term" value="P:regulation of G protein-coupled receptor signaling pathway"/>
    <property type="evidence" value="ECO:0007669"/>
    <property type="project" value="InterPro"/>
</dbReference>
<dbReference type="CDD" id="cd02987">
    <property type="entry name" value="Phd_like_Phd"/>
    <property type="match status" value="1"/>
</dbReference>
<dbReference type="InterPro" id="IPR001200">
    <property type="entry name" value="Phosducin"/>
</dbReference>
<protein>
    <submittedName>
        <fullName evidence="6">Putative conserved phosducin-like protein</fullName>
    </submittedName>
</protein>
<evidence type="ECO:0000256" key="2">
    <source>
        <dbReference type="ARBA" id="ARBA00022553"/>
    </source>
</evidence>
<evidence type="ECO:0000256" key="4">
    <source>
        <dbReference type="SAM" id="MobiDB-lite"/>
    </source>
</evidence>
<dbReference type="InterPro" id="IPR036249">
    <property type="entry name" value="Thioredoxin-like_sf"/>
</dbReference>
<dbReference type="SUPFAM" id="SSF52833">
    <property type="entry name" value="Thioredoxin-like"/>
    <property type="match status" value="1"/>
</dbReference>
<dbReference type="InterPro" id="IPR023196">
    <property type="entry name" value="Phosducin_N_dom_sf"/>
</dbReference>
<dbReference type="InterPro" id="IPR024253">
    <property type="entry name" value="Phosducin_thioredoxin-like_dom"/>
</dbReference>
<keyword evidence="3" id="KW-0175">Coiled coil</keyword>
<dbReference type="InterPro" id="IPR051499">
    <property type="entry name" value="Phosducin-like_reg"/>
</dbReference>
<evidence type="ECO:0000256" key="1">
    <source>
        <dbReference type="ARBA" id="ARBA00009686"/>
    </source>
</evidence>
<dbReference type="PRINTS" id="PR00677">
    <property type="entry name" value="PHOSDUCIN"/>
</dbReference>
<evidence type="ECO:0000259" key="5">
    <source>
        <dbReference type="Pfam" id="PF02114"/>
    </source>
</evidence>
<evidence type="ECO:0000256" key="3">
    <source>
        <dbReference type="SAM" id="Coils"/>
    </source>
</evidence>
<dbReference type="AlphaFoldDB" id="A0A0K8TME4"/>
<feature type="domain" description="Phosducin" evidence="5">
    <location>
        <begin position="49"/>
        <end position="268"/>
    </location>
</feature>
<reference evidence="6" key="1">
    <citation type="journal article" date="2015" name="Insect Biochem. Mol. Biol.">
        <title>An insight into the sialome of the horse fly, Tabanus bromius.</title>
        <authorList>
            <person name="Ribeiro J.M."/>
            <person name="Kazimirova M."/>
            <person name="Takac P."/>
            <person name="Andersen J.F."/>
            <person name="Francischetti I.M."/>
        </authorList>
    </citation>
    <scope>NUCLEOTIDE SEQUENCE</scope>
</reference>
<sequence length="272" mass="30592">MATLEDKILGEKLEYYCSSSEDEGDEDGNGNDRNSGAQGGAASAGLSTEKAHWSGTSQNTGPKGVIEDWQKYKQMESEQRMENERSKIELMKKLSITAKTAREDEERKKEEELEKELAELLDDDILLQFQKQRMAEMLKMCGQQKSFGTVLHLKSREDFLNAVEKEPSNVSVLIHIYEKYIPACTCLNECLDTLAADYKSVKFCKIAGATAGMSLEFKSKGLPAILIYKANQLIGNFVRLTDELGEEFYPSDLESFLIENGMLFETNIVANY</sequence>
<feature type="compositionally biased region" description="Low complexity" evidence="4">
    <location>
        <begin position="31"/>
        <end position="45"/>
    </location>
</feature>
<evidence type="ECO:0000313" key="6">
    <source>
        <dbReference type="EMBL" id="JAI15524.1"/>
    </source>
</evidence>
<feature type="coiled-coil region" evidence="3">
    <location>
        <begin position="91"/>
        <end position="123"/>
    </location>
</feature>
<dbReference type="Pfam" id="PF02114">
    <property type="entry name" value="Phosducin"/>
    <property type="match status" value="1"/>
</dbReference>
<dbReference type="PANTHER" id="PTHR46052:SF1">
    <property type="entry name" value="PHOSDUCIN-LIKE PROTEIN"/>
    <property type="match status" value="1"/>
</dbReference>
<organism evidence="6">
    <name type="scientific">Tabanus bromius</name>
    <name type="common">Band-eyed brown horse fly</name>
    <dbReference type="NCBI Taxonomy" id="304241"/>
    <lineage>
        <taxon>Eukaryota</taxon>
        <taxon>Metazoa</taxon>
        <taxon>Ecdysozoa</taxon>
        <taxon>Arthropoda</taxon>
        <taxon>Hexapoda</taxon>
        <taxon>Insecta</taxon>
        <taxon>Pterygota</taxon>
        <taxon>Neoptera</taxon>
        <taxon>Endopterygota</taxon>
        <taxon>Diptera</taxon>
        <taxon>Brachycera</taxon>
        <taxon>Tabanomorpha</taxon>
        <taxon>Tabanoidea</taxon>
        <taxon>Tabanidae</taxon>
        <taxon>Tabanus</taxon>
    </lineage>
</organism>
<accession>A0A0K8TME4</accession>
<name>A0A0K8TME4_TABBR</name>